<comment type="caution">
    <text evidence="5">The sequence shown here is derived from an EMBL/GenBank/DDBJ whole genome shotgun (WGS) entry which is preliminary data.</text>
</comment>
<feature type="signal peptide" evidence="4">
    <location>
        <begin position="1"/>
        <end position="21"/>
    </location>
</feature>
<proteinExistence type="predicted"/>
<gene>
    <name evidence="5" type="ORF">ACFQZM_02645</name>
</gene>
<keyword evidence="1 5" id="KW-0378">Hydrolase</keyword>
<keyword evidence="6" id="KW-1185">Reference proteome</keyword>
<keyword evidence="4" id="KW-0732">Signal</keyword>
<sequence>MLASGLLVASLGTAKAMPVAAGSGPAPSPQVQFTLPAPTGHQRVGTVSLHLVDRSRPDPWVPAQPDRHLMIQIWYPAATVRGHPNAPWMTPAIARAYERLNNLPVLNWPTTAGHVGAPVQRRRAGWPVLLYSHGLGGWRTEATALIEDLASRGYVVVTIDHTHDAFAVEFPDGRLEPSAIPELTDDNEVELTTKAVEARVADTRFVLDQLAALNRGRDLDADHRRLPHGLRGALDLARVGMFGQSDGGTTTAAALHDDSRLTAGINLDGTLWTPAAVAGSRRPLLLFGRQEEDAGRDASWATFWANQRGPKLRLKLAGAAHDTFLDFAVLLPQAAPILGIPPDEVAKAAGTIEGRRAAAVVRAYVSAYFDRYLRGRHSDLLDGPSSRYPEVRFAP</sequence>
<dbReference type="SUPFAM" id="SSF53474">
    <property type="entry name" value="alpha/beta-Hydrolases"/>
    <property type="match status" value="1"/>
</dbReference>
<keyword evidence="2" id="KW-0442">Lipid degradation</keyword>
<dbReference type="Proteomes" id="UP001597063">
    <property type="component" value="Unassembled WGS sequence"/>
</dbReference>
<dbReference type="Gene3D" id="3.40.50.1820">
    <property type="entry name" value="alpha/beta hydrolase"/>
    <property type="match status" value="1"/>
</dbReference>
<evidence type="ECO:0000313" key="6">
    <source>
        <dbReference type="Proteomes" id="UP001597063"/>
    </source>
</evidence>
<keyword evidence="3" id="KW-0443">Lipid metabolism</keyword>
<evidence type="ECO:0000313" key="5">
    <source>
        <dbReference type="EMBL" id="MFD0683383.1"/>
    </source>
</evidence>
<feature type="chain" id="PRO_5045929051" evidence="4">
    <location>
        <begin position="22"/>
        <end position="395"/>
    </location>
</feature>
<evidence type="ECO:0000256" key="1">
    <source>
        <dbReference type="ARBA" id="ARBA00022801"/>
    </source>
</evidence>
<accession>A0ABW2XCW8</accession>
<dbReference type="PANTHER" id="PTHR10272:SF0">
    <property type="entry name" value="PLATELET-ACTIVATING FACTOR ACETYLHYDROLASE"/>
    <property type="match status" value="1"/>
</dbReference>
<protein>
    <submittedName>
        <fullName evidence="5">Alpha/beta hydrolase family protein</fullName>
    </submittedName>
</protein>
<dbReference type="EMBL" id="JBHTGP010000002">
    <property type="protein sequence ID" value="MFD0683383.1"/>
    <property type="molecule type" value="Genomic_DNA"/>
</dbReference>
<organism evidence="5 6">
    <name type="scientific">Actinomadura fibrosa</name>
    <dbReference type="NCBI Taxonomy" id="111802"/>
    <lineage>
        <taxon>Bacteria</taxon>
        <taxon>Bacillati</taxon>
        <taxon>Actinomycetota</taxon>
        <taxon>Actinomycetes</taxon>
        <taxon>Streptosporangiales</taxon>
        <taxon>Thermomonosporaceae</taxon>
        <taxon>Actinomadura</taxon>
    </lineage>
</organism>
<evidence type="ECO:0000256" key="2">
    <source>
        <dbReference type="ARBA" id="ARBA00022963"/>
    </source>
</evidence>
<dbReference type="RefSeq" id="WP_207399686.1">
    <property type="nucleotide sequence ID" value="NZ_CAACUY010000027.1"/>
</dbReference>
<dbReference type="InterPro" id="IPR029058">
    <property type="entry name" value="AB_hydrolase_fold"/>
</dbReference>
<name>A0ABW2XCW8_9ACTN</name>
<dbReference type="PANTHER" id="PTHR10272">
    <property type="entry name" value="PLATELET-ACTIVATING FACTOR ACETYLHYDROLASE"/>
    <property type="match status" value="1"/>
</dbReference>
<dbReference type="Pfam" id="PF03403">
    <property type="entry name" value="PAF-AH_p_II"/>
    <property type="match status" value="1"/>
</dbReference>
<evidence type="ECO:0000256" key="3">
    <source>
        <dbReference type="ARBA" id="ARBA00023098"/>
    </source>
</evidence>
<evidence type="ECO:0000256" key="4">
    <source>
        <dbReference type="SAM" id="SignalP"/>
    </source>
</evidence>
<reference evidence="6" key="1">
    <citation type="journal article" date="2019" name="Int. J. Syst. Evol. Microbiol.">
        <title>The Global Catalogue of Microorganisms (GCM) 10K type strain sequencing project: providing services to taxonomists for standard genome sequencing and annotation.</title>
        <authorList>
            <consortium name="The Broad Institute Genomics Platform"/>
            <consortium name="The Broad Institute Genome Sequencing Center for Infectious Disease"/>
            <person name="Wu L."/>
            <person name="Ma J."/>
        </authorList>
    </citation>
    <scope>NUCLEOTIDE SEQUENCE [LARGE SCALE GENOMIC DNA]</scope>
    <source>
        <strain evidence="6">JCM 9371</strain>
    </source>
</reference>
<dbReference type="GO" id="GO:0016787">
    <property type="term" value="F:hydrolase activity"/>
    <property type="evidence" value="ECO:0007669"/>
    <property type="project" value="UniProtKB-KW"/>
</dbReference>